<proteinExistence type="predicted"/>
<dbReference type="EMBL" id="PEYT01000002">
    <property type="protein sequence ID" value="PIS23432.1"/>
    <property type="molecule type" value="Genomic_DNA"/>
</dbReference>
<evidence type="ECO:0008006" key="3">
    <source>
        <dbReference type="Google" id="ProtNLM"/>
    </source>
</evidence>
<dbReference type="InterPro" id="IPR007405">
    <property type="entry name" value="Phage_KVP40_Orf299"/>
</dbReference>
<reference evidence="2" key="1">
    <citation type="submission" date="2017-09" db="EMBL/GenBank/DDBJ databases">
        <title>Depth-based differentiation of microbial function through sediment-hosted aquifers and enrichment of novel symbionts in the deep terrestrial subsurface.</title>
        <authorList>
            <person name="Probst A.J."/>
            <person name="Ladd B."/>
            <person name="Jarett J.K."/>
            <person name="Geller-Mcgrath D.E."/>
            <person name="Sieber C.M.K."/>
            <person name="Emerson J.B."/>
            <person name="Anantharaman K."/>
            <person name="Thomas B.C."/>
            <person name="Malmstrom R."/>
            <person name="Stieglmeier M."/>
            <person name="Klingl A."/>
            <person name="Woyke T."/>
            <person name="Ryan C.M."/>
            <person name="Banfield J.F."/>
        </authorList>
    </citation>
    <scope>NUCLEOTIDE SEQUENCE [LARGE SCALE GENOMIC DNA]</scope>
</reference>
<sequence length="157" mass="17667">MESPTLGHLTFDQTITALIKYTEFAKDDTYKIIVGTDSTSRTNGKNTTDYVTALVIHRIGKGGIYFWEKVSQPKAHSLRQRMYEEALISLDFARKLLDKLNKVKPQELEIEIHVDVGQVGDTREIINEIVGMVKGNGFNVKTKPEAYGASNVADRYT</sequence>
<comment type="caution">
    <text evidence="1">The sequence shown here is derived from an EMBL/GenBank/DDBJ whole genome shotgun (WGS) entry which is preliminary data.</text>
</comment>
<dbReference type="Proteomes" id="UP000230340">
    <property type="component" value="Unassembled WGS sequence"/>
</dbReference>
<dbReference type="AlphaFoldDB" id="A0A2H0XEW8"/>
<dbReference type="PANTHER" id="PTHR39961">
    <property type="entry name" value="HYPOTHETICAL CYTOSOLIC PROTEIN"/>
    <property type="match status" value="1"/>
</dbReference>
<accession>A0A2H0XEW8</accession>
<evidence type="ECO:0000313" key="2">
    <source>
        <dbReference type="Proteomes" id="UP000230340"/>
    </source>
</evidence>
<evidence type="ECO:0000313" key="1">
    <source>
        <dbReference type="EMBL" id="PIS23432.1"/>
    </source>
</evidence>
<protein>
    <recommendedName>
        <fullName evidence="3">DUF458 domain-containing protein</fullName>
    </recommendedName>
</protein>
<organism evidence="1 2">
    <name type="scientific">candidate division WWE3 bacterium CG08_land_8_20_14_0_20_40_13</name>
    <dbReference type="NCBI Taxonomy" id="1975084"/>
    <lineage>
        <taxon>Bacteria</taxon>
        <taxon>Katanobacteria</taxon>
    </lineage>
</organism>
<dbReference type="PANTHER" id="PTHR39961:SF1">
    <property type="entry name" value="DUF458 DOMAIN-CONTAINING PROTEIN"/>
    <property type="match status" value="1"/>
</dbReference>
<gene>
    <name evidence="1" type="ORF">COT49_00215</name>
</gene>
<dbReference type="Pfam" id="PF04308">
    <property type="entry name" value="RNaseH_like"/>
    <property type="match status" value="1"/>
</dbReference>
<name>A0A2H0XEW8_UNCKA</name>